<keyword evidence="7 8" id="KW-0472">Membrane</keyword>
<dbReference type="Proteomes" id="UP000054359">
    <property type="component" value="Unassembled WGS sequence"/>
</dbReference>
<dbReference type="SUPFAM" id="SSF103473">
    <property type="entry name" value="MFS general substrate transporter"/>
    <property type="match status" value="1"/>
</dbReference>
<dbReference type="OMA" id="VITIAMC"/>
<dbReference type="InterPro" id="IPR050549">
    <property type="entry name" value="MFS_Trehalose_Transporter"/>
</dbReference>
<protein>
    <submittedName>
        <fullName evidence="10">Facilitated trehalose transporter Tret1</fullName>
    </submittedName>
</protein>
<dbReference type="GO" id="GO:0022857">
    <property type="term" value="F:transmembrane transporter activity"/>
    <property type="evidence" value="ECO:0007669"/>
    <property type="project" value="InterPro"/>
</dbReference>
<feature type="transmembrane region" description="Helical" evidence="8">
    <location>
        <begin position="229"/>
        <end position="250"/>
    </location>
</feature>
<dbReference type="PROSITE" id="PS00216">
    <property type="entry name" value="SUGAR_TRANSPORT_1"/>
    <property type="match status" value="1"/>
</dbReference>
<keyword evidence="11" id="KW-1185">Reference proteome</keyword>
<dbReference type="InterPro" id="IPR020846">
    <property type="entry name" value="MFS_dom"/>
</dbReference>
<evidence type="ECO:0000259" key="9">
    <source>
        <dbReference type="PROSITE" id="PS50850"/>
    </source>
</evidence>
<name>A0A087UQ82_STEMI</name>
<feature type="transmembrane region" description="Helical" evidence="8">
    <location>
        <begin position="301"/>
        <end position="320"/>
    </location>
</feature>
<keyword evidence="5 8" id="KW-0812">Transmembrane</keyword>
<dbReference type="PANTHER" id="PTHR48021">
    <property type="match status" value="1"/>
</dbReference>
<dbReference type="PROSITE" id="PS00217">
    <property type="entry name" value="SUGAR_TRANSPORT_2"/>
    <property type="match status" value="1"/>
</dbReference>
<evidence type="ECO:0000256" key="7">
    <source>
        <dbReference type="ARBA" id="ARBA00023136"/>
    </source>
</evidence>
<feature type="transmembrane region" description="Helical" evidence="8">
    <location>
        <begin position="22"/>
        <end position="44"/>
    </location>
</feature>
<feature type="non-terminal residue" evidence="10">
    <location>
        <position position="321"/>
    </location>
</feature>
<dbReference type="Pfam" id="PF00083">
    <property type="entry name" value="Sugar_tr"/>
    <property type="match status" value="1"/>
</dbReference>
<dbReference type="OrthoDB" id="6339427at2759"/>
<evidence type="ECO:0000256" key="5">
    <source>
        <dbReference type="ARBA" id="ARBA00022692"/>
    </source>
</evidence>
<accession>A0A087UQ82</accession>
<evidence type="ECO:0000256" key="6">
    <source>
        <dbReference type="ARBA" id="ARBA00022989"/>
    </source>
</evidence>
<dbReference type="InterPro" id="IPR005829">
    <property type="entry name" value="Sugar_transporter_CS"/>
</dbReference>
<dbReference type="Gene3D" id="1.20.1250.20">
    <property type="entry name" value="MFS general substrate transporter like domains"/>
    <property type="match status" value="1"/>
</dbReference>
<gene>
    <name evidence="10" type="ORF">X975_12345</name>
</gene>
<evidence type="ECO:0000256" key="2">
    <source>
        <dbReference type="ARBA" id="ARBA00022448"/>
    </source>
</evidence>
<feature type="transmembrane region" description="Helical" evidence="8">
    <location>
        <begin position="56"/>
        <end position="75"/>
    </location>
</feature>
<dbReference type="GO" id="GO:0005886">
    <property type="term" value="C:plasma membrane"/>
    <property type="evidence" value="ECO:0007669"/>
    <property type="project" value="UniProtKB-SubCell"/>
</dbReference>
<feature type="transmembrane region" description="Helical" evidence="8">
    <location>
        <begin position="81"/>
        <end position="102"/>
    </location>
</feature>
<feature type="transmembrane region" description="Helical" evidence="8">
    <location>
        <begin position="198"/>
        <end position="222"/>
    </location>
</feature>
<dbReference type="InterPro" id="IPR003663">
    <property type="entry name" value="Sugar/inositol_transpt"/>
</dbReference>
<keyword evidence="6 8" id="KW-1133">Transmembrane helix</keyword>
<evidence type="ECO:0000256" key="1">
    <source>
        <dbReference type="ARBA" id="ARBA00004651"/>
    </source>
</evidence>
<dbReference type="PANTHER" id="PTHR48021:SF1">
    <property type="entry name" value="GH07001P-RELATED"/>
    <property type="match status" value="1"/>
</dbReference>
<evidence type="ECO:0000313" key="10">
    <source>
        <dbReference type="EMBL" id="KFM79521.1"/>
    </source>
</evidence>
<feature type="transmembrane region" description="Helical" evidence="8">
    <location>
        <begin position="165"/>
        <end position="186"/>
    </location>
</feature>
<comment type="subcellular location">
    <subcellularLocation>
        <location evidence="1">Cell membrane</location>
        <topology evidence="1">Multi-pass membrane protein</topology>
    </subcellularLocation>
</comment>
<dbReference type="InterPro" id="IPR005828">
    <property type="entry name" value="MFS_sugar_transport-like"/>
</dbReference>
<evidence type="ECO:0000256" key="3">
    <source>
        <dbReference type="ARBA" id="ARBA00022475"/>
    </source>
</evidence>
<proteinExistence type="predicted"/>
<dbReference type="PRINTS" id="PR00171">
    <property type="entry name" value="SUGRTRNSPORT"/>
</dbReference>
<evidence type="ECO:0000256" key="8">
    <source>
        <dbReference type="SAM" id="Phobius"/>
    </source>
</evidence>
<dbReference type="STRING" id="407821.A0A087UQ82"/>
<reference evidence="10 11" key="1">
    <citation type="submission" date="2013-11" db="EMBL/GenBank/DDBJ databases">
        <title>Genome sequencing of Stegodyphus mimosarum.</title>
        <authorList>
            <person name="Bechsgaard J."/>
        </authorList>
    </citation>
    <scope>NUCLEOTIDE SEQUENCE [LARGE SCALE GENOMIC DNA]</scope>
</reference>
<keyword evidence="2" id="KW-0813">Transport</keyword>
<feature type="domain" description="Major facilitator superfamily (MFS) profile" evidence="9">
    <location>
        <begin position="1"/>
        <end position="321"/>
    </location>
</feature>
<dbReference type="EMBL" id="KK120997">
    <property type="protein sequence ID" value="KFM79521.1"/>
    <property type="molecule type" value="Genomic_DNA"/>
</dbReference>
<evidence type="ECO:0000313" key="11">
    <source>
        <dbReference type="Proteomes" id="UP000054359"/>
    </source>
</evidence>
<sequence length="321" mass="35729">MFTSIPYLAGWLMIAYATSVEWIYVGRALTGFCAGIGAVTAPAYLVEISTTETRGLLTTSFQIAAFLDILMINSLGLVLRWSFLAVLGAVVITIAMCLTYFVPESPHWLIRQSRNLEGMEALMFLRGKHSNVNREFREISDSQADQPADGIRLRDLLDPTFYKPLLLAVSLMFFQQFCGTSVVLSYAVEIFQSTGSLINPYVCASVVAAVQLFAGAISSVLMDKVGRKMLYITSGSFIMLSLIVLGIHSFASEKNNIHISSFQWVPLVCFVSYIAAYSIEYGPIPGVVIPEIVPIYSRSTVLYRCICFVLFFWFCCSKMFR</sequence>
<keyword evidence="4" id="KW-0762">Sugar transport</keyword>
<organism evidence="10 11">
    <name type="scientific">Stegodyphus mimosarum</name>
    <name type="common">African social velvet spider</name>
    <dbReference type="NCBI Taxonomy" id="407821"/>
    <lineage>
        <taxon>Eukaryota</taxon>
        <taxon>Metazoa</taxon>
        <taxon>Ecdysozoa</taxon>
        <taxon>Arthropoda</taxon>
        <taxon>Chelicerata</taxon>
        <taxon>Arachnida</taxon>
        <taxon>Araneae</taxon>
        <taxon>Araneomorphae</taxon>
        <taxon>Entelegynae</taxon>
        <taxon>Eresoidea</taxon>
        <taxon>Eresidae</taxon>
        <taxon>Stegodyphus</taxon>
    </lineage>
</organism>
<dbReference type="AlphaFoldDB" id="A0A087UQ82"/>
<dbReference type="FunFam" id="1.20.1250.20:FF:000218">
    <property type="entry name" value="facilitated trehalose transporter Tret1"/>
    <property type="match status" value="1"/>
</dbReference>
<evidence type="ECO:0000256" key="4">
    <source>
        <dbReference type="ARBA" id="ARBA00022597"/>
    </source>
</evidence>
<keyword evidence="3" id="KW-1003">Cell membrane</keyword>
<feature type="transmembrane region" description="Helical" evidence="8">
    <location>
        <begin position="262"/>
        <end position="280"/>
    </location>
</feature>
<dbReference type="InterPro" id="IPR036259">
    <property type="entry name" value="MFS_trans_sf"/>
</dbReference>
<dbReference type="PROSITE" id="PS50850">
    <property type="entry name" value="MFS"/>
    <property type="match status" value="1"/>
</dbReference>